<dbReference type="Pfam" id="PF04143">
    <property type="entry name" value="Sulf_transp"/>
    <property type="match status" value="1"/>
</dbReference>
<feature type="transmembrane region" description="Helical" evidence="1">
    <location>
        <begin position="20"/>
        <end position="39"/>
    </location>
</feature>
<keyword evidence="1" id="KW-1133">Transmembrane helix</keyword>
<proteinExistence type="predicted"/>
<reference evidence="2 3" key="1">
    <citation type="submission" date="2016-10" db="EMBL/GenBank/DDBJ databases">
        <authorList>
            <person name="de Groot N.N."/>
        </authorList>
    </citation>
    <scope>NUCLEOTIDE SEQUENCE [LARGE SCALE GENOMIC DNA]</scope>
    <source>
        <strain evidence="2 3">EP1-55-1</strain>
    </source>
</reference>
<evidence type="ECO:0000256" key="1">
    <source>
        <dbReference type="SAM" id="Phobius"/>
    </source>
</evidence>
<dbReference type="RefSeq" id="WP_092911442.1">
    <property type="nucleotide sequence ID" value="NZ_FOXB01000007.1"/>
</dbReference>
<dbReference type="EMBL" id="FOXB01000007">
    <property type="protein sequence ID" value="SFP14449.1"/>
    <property type="molecule type" value="Genomic_DNA"/>
</dbReference>
<keyword evidence="1" id="KW-0812">Transmembrane</keyword>
<protein>
    <submittedName>
        <fullName evidence="2">Uncharacterized protein</fullName>
    </submittedName>
</protein>
<keyword evidence="1" id="KW-0472">Membrane</keyword>
<dbReference type="InterPro" id="IPR007272">
    <property type="entry name" value="Sulf_transp_TsuA/YedE"/>
</dbReference>
<gene>
    <name evidence="2" type="ORF">SAMN05216234_10778</name>
</gene>
<dbReference type="STRING" id="223786.SAMN05216234_10778"/>
<dbReference type="OrthoDB" id="9790409at2"/>
<evidence type="ECO:0000313" key="2">
    <source>
        <dbReference type="EMBL" id="SFP14449.1"/>
    </source>
</evidence>
<organism evidence="2 3">
    <name type="scientific">Hydrogenimonas thermophila</name>
    <dbReference type="NCBI Taxonomy" id="223786"/>
    <lineage>
        <taxon>Bacteria</taxon>
        <taxon>Pseudomonadati</taxon>
        <taxon>Campylobacterota</taxon>
        <taxon>Epsilonproteobacteria</taxon>
        <taxon>Campylobacterales</taxon>
        <taxon>Hydrogenimonadaceae</taxon>
        <taxon>Hydrogenimonas</taxon>
    </lineage>
</organism>
<evidence type="ECO:0000313" key="3">
    <source>
        <dbReference type="Proteomes" id="UP000199227"/>
    </source>
</evidence>
<feature type="transmembrane region" description="Helical" evidence="1">
    <location>
        <begin position="166"/>
        <end position="184"/>
    </location>
</feature>
<name>A0A1I5MY59_9BACT</name>
<dbReference type="AlphaFoldDB" id="A0A1I5MY59"/>
<feature type="transmembrane region" description="Helical" evidence="1">
    <location>
        <begin position="87"/>
        <end position="106"/>
    </location>
</feature>
<dbReference type="Proteomes" id="UP000199227">
    <property type="component" value="Unassembled WGS sequence"/>
</dbReference>
<sequence>MLDRFMHMFEIVANEGHGSIWMVLFIGFIFGAIIQYARVDKFEKIAGFAMLEDMTVPKMLFFAIGLASIGLYFMNQMGWAHYHIKPIMLAGLIVGGILFGLAMAIFGKCPGTGPISVAEGRIDVLVGAIGGIFGGLFFTWAYPWLKPIMGPDFGKLTLPQLFEGHESLVVLIYGIALVVIAFLIPNIEYLDPEDREERADI</sequence>
<feature type="transmembrane region" description="Helical" evidence="1">
    <location>
        <begin position="59"/>
        <end position="75"/>
    </location>
</feature>
<accession>A0A1I5MY59</accession>
<feature type="transmembrane region" description="Helical" evidence="1">
    <location>
        <begin position="126"/>
        <end position="145"/>
    </location>
</feature>
<keyword evidence="3" id="KW-1185">Reference proteome</keyword>